<evidence type="ECO:0000313" key="1">
    <source>
        <dbReference type="EMBL" id="CAC13633.1"/>
    </source>
</evidence>
<dbReference type="PIR" id="D90569">
    <property type="entry name" value="D90569"/>
</dbReference>
<proteinExistence type="predicted"/>
<reference evidence="1 2" key="1">
    <citation type="journal article" date="2001" name="Nucleic Acids Res.">
        <title>The complete genome sequence of the murine respiratory pathogen Mycoplasma pulmonis.</title>
        <authorList>
            <person name="Chambaud I."/>
            <person name="Heilig R."/>
            <person name="Ferris S."/>
            <person name="Barbe V."/>
            <person name="Samson D."/>
            <person name="Galisson F."/>
            <person name="Moszer I."/>
            <person name="Dybvig K."/>
            <person name="Wroblewski H."/>
            <person name="Viari A."/>
            <person name="Rocha E.P.C."/>
            <person name="Blanchard A."/>
        </authorList>
    </citation>
    <scope>NUCLEOTIDE SEQUENCE [LARGE SCALE GENOMIC DNA]</scope>
    <source>
        <strain evidence="1 2">UAB CTIP</strain>
    </source>
</reference>
<evidence type="ECO:0008006" key="3">
    <source>
        <dbReference type="Google" id="ProtNLM"/>
    </source>
</evidence>
<organism evidence="2">
    <name type="scientific">Mycoplasmopsis pulmonis (strain UAB CTIP)</name>
    <name type="common">Mycoplasma pulmonis</name>
    <dbReference type="NCBI Taxonomy" id="272635"/>
    <lineage>
        <taxon>Bacteria</taxon>
        <taxon>Bacillati</taxon>
        <taxon>Mycoplasmatota</taxon>
        <taxon>Mycoplasmoidales</taxon>
        <taxon>Metamycoplasmataceae</taxon>
        <taxon>Mycoplasmopsis</taxon>
    </lineage>
</organism>
<dbReference type="HOGENOM" id="CLU_1494679_0_0_14"/>
<dbReference type="STRING" id="272635.gene:17577061"/>
<protein>
    <recommendedName>
        <fullName evidence="3">Competence protein ComEA</fullName>
    </recommendedName>
</protein>
<dbReference type="EMBL" id="AL445564">
    <property type="protein sequence ID" value="CAC13633.1"/>
    <property type="molecule type" value="Genomic_DNA"/>
</dbReference>
<gene>
    <name evidence="1" type="ordered locus">MYPU_4600</name>
</gene>
<dbReference type="KEGG" id="mpu:MYPU_4600"/>
<sequence length="180" mass="20466">MSLKRLKKILSKLKDEIMIKSKWKKLLLVSALVVVLASFFIYSFSVNNSKTTIEKSDKITITLKGAFKYPGIKLVKRQASLRTIFKEAGLMTNADLEGINLESSAIENKVYKIQLKSDVEKIRWDQITQELLKSWSIKSNIIEKLIKLKDTGAKVSWKEIDSINGIGPITLNILKKNIQL</sequence>
<dbReference type="AlphaFoldDB" id="Q98QA6"/>
<accession>Q98QA6</accession>
<evidence type="ECO:0000313" key="2">
    <source>
        <dbReference type="Proteomes" id="UP000000528"/>
    </source>
</evidence>
<name>Q98QA6_MYCPU</name>
<dbReference type="BioCyc" id="MPUL272635:G1GT6-464-MONOMER"/>
<dbReference type="NCBIfam" id="NF045978">
    <property type="entry name" value="ComEA_MAG0490"/>
    <property type="match status" value="1"/>
</dbReference>
<keyword evidence="2" id="KW-1185">Reference proteome</keyword>
<dbReference type="Proteomes" id="UP000000528">
    <property type="component" value="Chromosome"/>
</dbReference>